<evidence type="ECO:0000313" key="3">
    <source>
        <dbReference type="Proteomes" id="UP001374535"/>
    </source>
</evidence>
<reference evidence="2 3" key="1">
    <citation type="journal article" date="2023" name="Life. Sci Alliance">
        <title>Evolutionary insights into 3D genome organization and epigenetic landscape of Vigna mungo.</title>
        <authorList>
            <person name="Junaid A."/>
            <person name="Singh B."/>
            <person name="Bhatia S."/>
        </authorList>
    </citation>
    <scope>NUCLEOTIDE SEQUENCE [LARGE SCALE GENOMIC DNA]</scope>
    <source>
        <strain evidence="2">Urdbean</strain>
    </source>
</reference>
<dbReference type="AlphaFoldDB" id="A0AAQ3MR65"/>
<evidence type="ECO:0000256" key="1">
    <source>
        <dbReference type="SAM" id="MobiDB-lite"/>
    </source>
</evidence>
<keyword evidence="3" id="KW-1185">Reference proteome</keyword>
<sequence length="150" mass="16873">MGIWIGTLGSDLSDMVAMVLKARMRARSGLEPRFCQRPREEERNSPPEPLGLAMTVDRPPSVRRGLEGPPTRLGSLSPDSLAKVRHSEVSSMEWDSRTRPHSEQTVSPAEWSNTTSVCFLQSLQNASDIFFLLSRFNTMQETLFTRGECF</sequence>
<protein>
    <submittedName>
        <fullName evidence="2">Uncharacterized protein</fullName>
    </submittedName>
</protein>
<evidence type="ECO:0000313" key="2">
    <source>
        <dbReference type="EMBL" id="WVY96129.1"/>
    </source>
</evidence>
<dbReference type="Proteomes" id="UP001374535">
    <property type="component" value="Chromosome 9"/>
</dbReference>
<name>A0AAQ3MR65_VIGMU</name>
<gene>
    <name evidence="2" type="ORF">V8G54_028280</name>
</gene>
<dbReference type="EMBL" id="CP144692">
    <property type="protein sequence ID" value="WVY96129.1"/>
    <property type="molecule type" value="Genomic_DNA"/>
</dbReference>
<accession>A0AAQ3MR65</accession>
<organism evidence="2 3">
    <name type="scientific">Vigna mungo</name>
    <name type="common">Black gram</name>
    <name type="synonym">Phaseolus mungo</name>
    <dbReference type="NCBI Taxonomy" id="3915"/>
    <lineage>
        <taxon>Eukaryota</taxon>
        <taxon>Viridiplantae</taxon>
        <taxon>Streptophyta</taxon>
        <taxon>Embryophyta</taxon>
        <taxon>Tracheophyta</taxon>
        <taxon>Spermatophyta</taxon>
        <taxon>Magnoliopsida</taxon>
        <taxon>eudicotyledons</taxon>
        <taxon>Gunneridae</taxon>
        <taxon>Pentapetalae</taxon>
        <taxon>rosids</taxon>
        <taxon>fabids</taxon>
        <taxon>Fabales</taxon>
        <taxon>Fabaceae</taxon>
        <taxon>Papilionoideae</taxon>
        <taxon>50 kb inversion clade</taxon>
        <taxon>NPAAA clade</taxon>
        <taxon>indigoferoid/millettioid clade</taxon>
        <taxon>Phaseoleae</taxon>
        <taxon>Vigna</taxon>
    </lineage>
</organism>
<feature type="region of interest" description="Disordered" evidence="1">
    <location>
        <begin position="31"/>
        <end position="108"/>
    </location>
</feature>
<proteinExistence type="predicted"/>